<keyword evidence="2" id="KW-0238">DNA-binding</keyword>
<dbReference type="InterPro" id="IPR009057">
    <property type="entry name" value="Homeodomain-like_sf"/>
</dbReference>
<dbReference type="AlphaFoldDB" id="A0A7X2P8M5"/>
<dbReference type="PANTHER" id="PTHR43280:SF28">
    <property type="entry name" value="HTH-TYPE TRANSCRIPTIONAL ACTIVATOR RHAS"/>
    <property type="match status" value="1"/>
</dbReference>
<dbReference type="PROSITE" id="PS00041">
    <property type="entry name" value="HTH_ARAC_FAMILY_1"/>
    <property type="match status" value="1"/>
</dbReference>
<dbReference type="InterPro" id="IPR018060">
    <property type="entry name" value="HTH_AraC"/>
</dbReference>
<dbReference type="InterPro" id="IPR014710">
    <property type="entry name" value="RmlC-like_jellyroll"/>
</dbReference>
<dbReference type="Pfam" id="PF02311">
    <property type="entry name" value="AraC_binding"/>
    <property type="match status" value="1"/>
</dbReference>
<feature type="domain" description="HTH araC/xylS-type" evidence="4">
    <location>
        <begin position="226"/>
        <end position="323"/>
    </location>
</feature>
<keyword evidence="1" id="KW-0805">Transcription regulation</keyword>
<protein>
    <submittedName>
        <fullName evidence="5">AraC family transcriptional regulator</fullName>
    </submittedName>
</protein>
<sequence>MDEKLLSKLSVITEEEQRILDGNGGVEKQLYTSGEEFTVDSARMLKDGQLIAVRPHTRFIRFPMHRHNYVEVVYVCRGSVTNIIGENRITVRQGELLFLNQYTRHELLPAGMDDIIINFIILPEFFDVALEMIGGNNMLANFVINTLRQDGQKGEYLYFRVSGILQIQNLMENLITSLVTGTAGDGVVNRNRINQTTMGLLFMHLLDSVQSAESLNPDQYENMIVMSTLDYIDRNYPTASLGELAQNLKLPVHTLSRMIKRSAGGNFTELLQRKRLNRAVSLLVETDEPINDIIDMVGYENHSYFHRVFKARYGMTPHAFRKKNQEMKRIRIDGGNVKKM</sequence>
<accession>A0A7X2P8M5</accession>
<dbReference type="Gene3D" id="2.60.120.10">
    <property type="entry name" value="Jelly Rolls"/>
    <property type="match status" value="1"/>
</dbReference>
<dbReference type="PRINTS" id="PR00032">
    <property type="entry name" value="HTHARAC"/>
</dbReference>
<dbReference type="RefSeq" id="WP_154458173.1">
    <property type="nucleotide sequence ID" value="NZ_VUMV01000005.1"/>
</dbReference>
<dbReference type="InterPro" id="IPR020449">
    <property type="entry name" value="Tscrpt_reg_AraC-type_HTH"/>
</dbReference>
<dbReference type="InterPro" id="IPR003313">
    <property type="entry name" value="AraC-bd"/>
</dbReference>
<proteinExistence type="predicted"/>
<evidence type="ECO:0000313" key="5">
    <source>
        <dbReference type="EMBL" id="MST82263.1"/>
    </source>
</evidence>
<evidence type="ECO:0000256" key="3">
    <source>
        <dbReference type="ARBA" id="ARBA00023163"/>
    </source>
</evidence>
<dbReference type="GO" id="GO:0003700">
    <property type="term" value="F:DNA-binding transcription factor activity"/>
    <property type="evidence" value="ECO:0007669"/>
    <property type="project" value="InterPro"/>
</dbReference>
<name>A0A7X2P8M5_9FIRM</name>
<dbReference type="Pfam" id="PF12833">
    <property type="entry name" value="HTH_18"/>
    <property type="match status" value="1"/>
</dbReference>
<dbReference type="Gene3D" id="1.10.10.60">
    <property type="entry name" value="Homeodomain-like"/>
    <property type="match status" value="1"/>
</dbReference>
<comment type="caution">
    <text evidence="5">The sequence shown here is derived from an EMBL/GenBank/DDBJ whole genome shotgun (WGS) entry which is preliminary data.</text>
</comment>
<keyword evidence="6" id="KW-1185">Reference proteome</keyword>
<gene>
    <name evidence="5" type="ORF">FYJ60_08040</name>
</gene>
<reference evidence="5 6" key="1">
    <citation type="submission" date="2019-08" db="EMBL/GenBank/DDBJ databases">
        <title>In-depth cultivation of the pig gut microbiome towards novel bacterial diversity and tailored functional studies.</title>
        <authorList>
            <person name="Wylensek D."/>
            <person name="Hitch T.C.A."/>
            <person name="Clavel T."/>
        </authorList>
    </citation>
    <scope>NUCLEOTIDE SEQUENCE [LARGE SCALE GENOMIC DNA]</scope>
    <source>
        <strain evidence="5 6">Oil+RF-744-WCA-WT-13</strain>
    </source>
</reference>
<dbReference type="EMBL" id="VUMV01000005">
    <property type="protein sequence ID" value="MST82263.1"/>
    <property type="molecule type" value="Genomic_DNA"/>
</dbReference>
<keyword evidence="3" id="KW-0804">Transcription</keyword>
<evidence type="ECO:0000256" key="1">
    <source>
        <dbReference type="ARBA" id="ARBA00023015"/>
    </source>
</evidence>
<dbReference type="SUPFAM" id="SSF46689">
    <property type="entry name" value="Homeodomain-like"/>
    <property type="match status" value="1"/>
</dbReference>
<evidence type="ECO:0000313" key="6">
    <source>
        <dbReference type="Proteomes" id="UP000466864"/>
    </source>
</evidence>
<dbReference type="SMART" id="SM00342">
    <property type="entry name" value="HTH_ARAC"/>
    <property type="match status" value="1"/>
</dbReference>
<dbReference type="PANTHER" id="PTHR43280">
    <property type="entry name" value="ARAC-FAMILY TRANSCRIPTIONAL REGULATOR"/>
    <property type="match status" value="1"/>
</dbReference>
<dbReference type="Proteomes" id="UP000466864">
    <property type="component" value="Unassembled WGS sequence"/>
</dbReference>
<evidence type="ECO:0000259" key="4">
    <source>
        <dbReference type="PROSITE" id="PS01124"/>
    </source>
</evidence>
<dbReference type="InterPro" id="IPR018062">
    <property type="entry name" value="HTH_AraC-typ_CS"/>
</dbReference>
<organism evidence="5 6">
    <name type="scientific">Bilifractor porci</name>
    <dbReference type="NCBI Taxonomy" id="2606636"/>
    <lineage>
        <taxon>Bacteria</taxon>
        <taxon>Bacillati</taxon>
        <taxon>Bacillota</taxon>
        <taxon>Clostridia</taxon>
        <taxon>Lachnospirales</taxon>
        <taxon>Lachnospiraceae</taxon>
        <taxon>Bilifractor</taxon>
    </lineage>
</organism>
<dbReference type="SUPFAM" id="SSF51182">
    <property type="entry name" value="RmlC-like cupins"/>
    <property type="match status" value="1"/>
</dbReference>
<dbReference type="InterPro" id="IPR011051">
    <property type="entry name" value="RmlC_Cupin_sf"/>
</dbReference>
<evidence type="ECO:0000256" key="2">
    <source>
        <dbReference type="ARBA" id="ARBA00023125"/>
    </source>
</evidence>
<dbReference type="PROSITE" id="PS01124">
    <property type="entry name" value="HTH_ARAC_FAMILY_2"/>
    <property type="match status" value="1"/>
</dbReference>
<dbReference type="GO" id="GO:0043565">
    <property type="term" value="F:sequence-specific DNA binding"/>
    <property type="evidence" value="ECO:0007669"/>
    <property type="project" value="InterPro"/>
</dbReference>